<comment type="caution">
    <text evidence="2">The sequence shown here is derived from an EMBL/GenBank/DDBJ whole genome shotgun (WGS) entry which is preliminary data.</text>
</comment>
<keyword evidence="3" id="KW-1185">Reference proteome</keyword>
<reference evidence="2 3" key="1">
    <citation type="submission" date="2016-10" db="EMBL/GenBank/DDBJ databases">
        <title>Genome sequence of the basidiomycete white-rot fungus Trametes pubescens.</title>
        <authorList>
            <person name="Makela M.R."/>
            <person name="Granchi Z."/>
            <person name="Peng M."/>
            <person name="De Vries R.P."/>
            <person name="Grigoriev I."/>
            <person name="Riley R."/>
            <person name="Hilden K."/>
        </authorList>
    </citation>
    <scope>NUCLEOTIDE SEQUENCE [LARGE SCALE GENOMIC DNA]</scope>
    <source>
        <strain evidence="2 3">FBCC735</strain>
    </source>
</reference>
<gene>
    <name evidence="2" type="ORF">TRAPUB_3636</name>
</gene>
<evidence type="ECO:0000256" key="1">
    <source>
        <dbReference type="SAM" id="MobiDB-lite"/>
    </source>
</evidence>
<evidence type="ECO:0000313" key="3">
    <source>
        <dbReference type="Proteomes" id="UP000184267"/>
    </source>
</evidence>
<accession>A0A1M2VD66</accession>
<dbReference type="EMBL" id="MNAD01001432">
    <property type="protein sequence ID" value="OJT05549.1"/>
    <property type="molecule type" value="Genomic_DNA"/>
</dbReference>
<sequence length="105" mass="11731">MPASPTIARHRRLPGTVLTKRDRSRRPCSSGTGNKCDCERRIASPFNLELDEPAAEDGPFGRRWRREIGRGCAGMGHVREELRATGCAELWQCPRGSTDEKRGPQ</sequence>
<organism evidence="2 3">
    <name type="scientific">Trametes pubescens</name>
    <name type="common">White-rot fungus</name>
    <dbReference type="NCBI Taxonomy" id="154538"/>
    <lineage>
        <taxon>Eukaryota</taxon>
        <taxon>Fungi</taxon>
        <taxon>Dikarya</taxon>
        <taxon>Basidiomycota</taxon>
        <taxon>Agaricomycotina</taxon>
        <taxon>Agaricomycetes</taxon>
        <taxon>Polyporales</taxon>
        <taxon>Polyporaceae</taxon>
        <taxon>Trametes</taxon>
    </lineage>
</organism>
<feature type="region of interest" description="Disordered" evidence="1">
    <location>
        <begin position="1"/>
        <end position="34"/>
    </location>
</feature>
<protein>
    <submittedName>
        <fullName evidence="2">Uncharacterized protein</fullName>
    </submittedName>
</protein>
<proteinExistence type="predicted"/>
<evidence type="ECO:0000313" key="2">
    <source>
        <dbReference type="EMBL" id="OJT05549.1"/>
    </source>
</evidence>
<dbReference type="AlphaFoldDB" id="A0A1M2VD66"/>
<dbReference type="Proteomes" id="UP000184267">
    <property type="component" value="Unassembled WGS sequence"/>
</dbReference>
<name>A0A1M2VD66_TRAPU</name>